<gene>
    <name evidence="2" type="ORF">H1B31_01560</name>
</gene>
<dbReference type="InterPro" id="IPR010374">
    <property type="entry name" value="DUF969"/>
</dbReference>
<feature type="transmembrane region" description="Helical" evidence="1">
    <location>
        <begin position="7"/>
        <end position="35"/>
    </location>
</feature>
<dbReference type="Pfam" id="PF06149">
    <property type="entry name" value="DUF969"/>
    <property type="match status" value="1"/>
</dbReference>
<evidence type="ECO:0000313" key="3">
    <source>
        <dbReference type="Proteomes" id="UP000515480"/>
    </source>
</evidence>
<protein>
    <submittedName>
        <fullName evidence="2">DUF969 domain-containing protein</fullName>
    </submittedName>
</protein>
<proteinExistence type="predicted"/>
<dbReference type="AlphaFoldDB" id="A0A7G7VKN2"/>
<reference evidence="2 3" key="1">
    <citation type="submission" date="2020-07" db="EMBL/GenBank/DDBJ databases">
        <title>Complete genome and description of Selenomonas timonensis sp. nov., a new bacterium isolated from a gingivitis subject.</title>
        <authorList>
            <person name="Antezack A."/>
        </authorList>
    </citation>
    <scope>NUCLEOTIDE SEQUENCE [LARGE SCALE GENOMIC DNA]</scope>
    <source>
        <strain evidence="2 3">Marseille-Q3039</strain>
    </source>
</reference>
<keyword evidence="1" id="KW-0472">Membrane</keyword>
<feature type="transmembrane region" description="Helical" evidence="1">
    <location>
        <begin position="185"/>
        <end position="205"/>
    </location>
</feature>
<feature type="transmembrane region" description="Helical" evidence="1">
    <location>
        <begin position="55"/>
        <end position="74"/>
    </location>
</feature>
<evidence type="ECO:0000256" key="1">
    <source>
        <dbReference type="SAM" id="Phobius"/>
    </source>
</evidence>
<organism evidence="2 3">
    <name type="scientific">Selenomonas timonae</name>
    <dbReference type="NCBI Taxonomy" id="2754044"/>
    <lineage>
        <taxon>Bacteria</taxon>
        <taxon>Bacillati</taxon>
        <taxon>Bacillota</taxon>
        <taxon>Negativicutes</taxon>
        <taxon>Selenomonadales</taxon>
        <taxon>Selenomonadaceae</taxon>
        <taxon>Selenomonas</taxon>
    </lineage>
</organism>
<dbReference type="Proteomes" id="UP000515480">
    <property type="component" value="Chromosome"/>
</dbReference>
<accession>A0A7G7VKN2</accession>
<keyword evidence="3" id="KW-1185">Reference proteome</keyword>
<keyword evidence="1" id="KW-1133">Transmembrane helix</keyword>
<dbReference type="RefSeq" id="WP_185980618.1">
    <property type="nucleotide sequence ID" value="NZ_CP060204.1"/>
</dbReference>
<dbReference type="KEGG" id="stim:H1B31_01560"/>
<name>A0A7G7VKN2_9FIRM</name>
<evidence type="ECO:0000313" key="2">
    <source>
        <dbReference type="EMBL" id="QNH54675.1"/>
    </source>
</evidence>
<dbReference type="EMBL" id="CP060204">
    <property type="protein sequence ID" value="QNH54675.1"/>
    <property type="molecule type" value="Genomic_DNA"/>
</dbReference>
<sequence>MLVLSGILVMVVGLALRFNALLVVIVAGFVTGFAAGMSLQEIVTVIGEAFIKNRYMSLFILVLPVIGLSERFGLRERAEHLISKISAATAGRIFLLYMLVRQVTVALGISLSGHPTFIRPLISPMGEAAALKGRKASPEILDKIRGHAATAENAGNFFAQNVFIAAGGLLLIKGVLEEHGYEVDLVTMALYCIPTAVVAFLFAAIRFHLFDRRIEQEIAAYNETKKG</sequence>
<keyword evidence="1" id="KW-0812">Transmembrane</keyword>